<dbReference type="InterPro" id="IPR050535">
    <property type="entry name" value="DNA_Repair-Maintenance_Comp"/>
</dbReference>
<dbReference type="Proteomes" id="UP000647416">
    <property type="component" value="Unassembled WGS sequence"/>
</dbReference>
<dbReference type="AlphaFoldDB" id="A0A926ISW1"/>
<proteinExistence type="predicted"/>
<dbReference type="InterPro" id="IPR004843">
    <property type="entry name" value="Calcineurin-like_PHP"/>
</dbReference>
<evidence type="ECO:0000313" key="4">
    <source>
        <dbReference type="Proteomes" id="UP000647416"/>
    </source>
</evidence>
<evidence type="ECO:0000256" key="1">
    <source>
        <dbReference type="ARBA" id="ARBA00022801"/>
    </source>
</evidence>
<keyword evidence="4" id="KW-1185">Reference proteome</keyword>
<dbReference type="EMBL" id="JACRTE010000005">
    <property type="protein sequence ID" value="MBC8596446.1"/>
    <property type="molecule type" value="Genomic_DNA"/>
</dbReference>
<dbReference type="InterPro" id="IPR041796">
    <property type="entry name" value="Mre11_N"/>
</dbReference>
<reference evidence="3" key="1">
    <citation type="submission" date="2020-08" db="EMBL/GenBank/DDBJ databases">
        <title>Genome public.</title>
        <authorList>
            <person name="Liu C."/>
            <person name="Sun Q."/>
        </authorList>
    </citation>
    <scope>NUCLEOTIDE SEQUENCE</scope>
    <source>
        <strain evidence="3">NSJ-50</strain>
    </source>
</reference>
<dbReference type="SUPFAM" id="SSF56300">
    <property type="entry name" value="Metallo-dependent phosphatases"/>
    <property type="match status" value="1"/>
</dbReference>
<comment type="caution">
    <text evidence="3">The sequence shown here is derived from an EMBL/GenBank/DDBJ whole genome shotgun (WGS) entry which is preliminary data.</text>
</comment>
<gene>
    <name evidence="3" type="ORF">H8706_06145</name>
</gene>
<name>A0A926ISW1_9FIRM</name>
<dbReference type="GO" id="GO:0004527">
    <property type="term" value="F:exonuclease activity"/>
    <property type="evidence" value="ECO:0007669"/>
    <property type="project" value="UniProtKB-KW"/>
</dbReference>
<keyword evidence="3" id="KW-0540">Nuclease</keyword>
<dbReference type="InterPro" id="IPR029052">
    <property type="entry name" value="Metallo-depent_PP-like"/>
</dbReference>
<dbReference type="Pfam" id="PF00149">
    <property type="entry name" value="Metallophos"/>
    <property type="match status" value="1"/>
</dbReference>
<dbReference type="PANTHER" id="PTHR30337">
    <property type="entry name" value="COMPONENT OF ATP-DEPENDENT DSDNA EXONUCLEASE"/>
    <property type="match status" value="1"/>
</dbReference>
<protein>
    <submittedName>
        <fullName evidence="3">DNA repair exonuclease</fullName>
    </submittedName>
</protein>
<keyword evidence="1" id="KW-0378">Hydrolase</keyword>
<dbReference type="CDD" id="cd00840">
    <property type="entry name" value="MPP_Mre11_N"/>
    <property type="match status" value="1"/>
</dbReference>
<dbReference type="PANTHER" id="PTHR30337:SF7">
    <property type="entry name" value="PHOSPHOESTERASE"/>
    <property type="match status" value="1"/>
</dbReference>
<evidence type="ECO:0000259" key="2">
    <source>
        <dbReference type="Pfam" id="PF00149"/>
    </source>
</evidence>
<organism evidence="3 4">
    <name type="scientific">Qingrenia yutianensis</name>
    <dbReference type="NCBI Taxonomy" id="2763676"/>
    <lineage>
        <taxon>Bacteria</taxon>
        <taxon>Bacillati</taxon>
        <taxon>Bacillota</taxon>
        <taxon>Clostridia</taxon>
        <taxon>Eubacteriales</taxon>
        <taxon>Oscillospiraceae</taxon>
        <taxon>Qingrenia</taxon>
    </lineage>
</organism>
<keyword evidence="3" id="KW-0269">Exonuclease</keyword>
<evidence type="ECO:0000313" key="3">
    <source>
        <dbReference type="EMBL" id="MBC8596446.1"/>
    </source>
</evidence>
<sequence length="357" mass="39547">MVKIMHIADVHLDRKTEGLSPEKSALRRAEYKETFEKAINLAKEEDVKIILIAGDLFDSALTADSTVDFVRKTLAKIPEIYVFISPGNHDPIASGIYSRLGENLSENVKIFGTSLECVELDALNVRVIGAGFDGEYQENCLLSGFSAPDDGKINLVCIHGDLKSGSEYNPLLQSDISGTNADYIALGHTHAYSGILTSGKTHYAYSGALEPHGFDETGEKGVLIGNIDKQKADLKFVPLEKRRFNVCEIDVSDCEIFEDVIGKIREKLTRASDFYKIVLTGGKKAEIKLDKAVLNSFFEDSVFYIKFSDETKSLLDIDALCEEYTLKGICAKRIKELSDGGNKEFYDKVADYLFGLF</sequence>
<dbReference type="RefSeq" id="WP_262431918.1">
    <property type="nucleotide sequence ID" value="NZ_JACRTE010000005.1"/>
</dbReference>
<accession>A0A926ISW1</accession>
<dbReference type="Gene3D" id="3.60.21.10">
    <property type="match status" value="1"/>
</dbReference>
<feature type="domain" description="Calcineurin-like phosphoesterase" evidence="2">
    <location>
        <begin position="3"/>
        <end position="192"/>
    </location>
</feature>